<feature type="signal peptide" evidence="1">
    <location>
        <begin position="1"/>
        <end position="31"/>
    </location>
</feature>
<reference evidence="2" key="1">
    <citation type="submission" date="2018-02" db="EMBL/GenBank/DDBJ databases">
        <title>Rhizophora mucronata_Transcriptome.</title>
        <authorList>
            <person name="Meera S.P."/>
            <person name="Sreeshan A."/>
            <person name="Augustine A."/>
        </authorList>
    </citation>
    <scope>NUCLEOTIDE SEQUENCE</scope>
    <source>
        <tissue evidence="2">Leaf</tissue>
    </source>
</reference>
<organism evidence="2">
    <name type="scientific">Rhizophora mucronata</name>
    <name type="common">Asiatic mangrove</name>
    <dbReference type="NCBI Taxonomy" id="61149"/>
    <lineage>
        <taxon>Eukaryota</taxon>
        <taxon>Viridiplantae</taxon>
        <taxon>Streptophyta</taxon>
        <taxon>Embryophyta</taxon>
        <taxon>Tracheophyta</taxon>
        <taxon>Spermatophyta</taxon>
        <taxon>Magnoliopsida</taxon>
        <taxon>eudicotyledons</taxon>
        <taxon>Gunneridae</taxon>
        <taxon>Pentapetalae</taxon>
        <taxon>rosids</taxon>
        <taxon>fabids</taxon>
        <taxon>Malpighiales</taxon>
        <taxon>Rhizophoraceae</taxon>
        <taxon>Rhizophora</taxon>
    </lineage>
</organism>
<name>A0A2P2LN39_RHIMU</name>
<feature type="chain" id="PRO_5015120491" evidence="1">
    <location>
        <begin position="32"/>
        <end position="56"/>
    </location>
</feature>
<accession>A0A2P2LN39</accession>
<protein>
    <submittedName>
        <fullName evidence="2">NifU-like protein 4</fullName>
    </submittedName>
</protein>
<dbReference type="EMBL" id="GGEC01038876">
    <property type="protein sequence ID" value="MBX19360.1"/>
    <property type="molecule type" value="Transcribed_RNA"/>
</dbReference>
<sequence length="56" mass="6258">MMKFSSRSIFIVELSTLLVQGISWYVPSCTAANNGRGLITSVLDLCMWYLMPTQIA</sequence>
<proteinExistence type="predicted"/>
<keyword evidence="1" id="KW-0732">Signal</keyword>
<evidence type="ECO:0000313" key="2">
    <source>
        <dbReference type="EMBL" id="MBX19360.1"/>
    </source>
</evidence>
<dbReference type="AlphaFoldDB" id="A0A2P2LN39"/>
<evidence type="ECO:0000256" key="1">
    <source>
        <dbReference type="SAM" id="SignalP"/>
    </source>
</evidence>